<name>A0A2M7ZVH8_9BACT</name>
<keyword evidence="1" id="KW-0812">Transmembrane</keyword>
<evidence type="ECO:0000313" key="3">
    <source>
        <dbReference type="Proteomes" id="UP000229156"/>
    </source>
</evidence>
<dbReference type="Proteomes" id="UP000229156">
    <property type="component" value="Unassembled WGS sequence"/>
</dbReference>
<proteinExistence type="predicted"/>
<keyword evidence="1" id="KW-1133">Transmembrane helix</keyword>
<organism evidence="2 3">
    <name type="scientific">bacterium (Candidatus Gribaldobacteria) CG_4_9_14_3_um_filter_36_15</name>
    <dbReference type="NCBI Taxonomy" id="2014269"/>
    <lineage>
        <taxon>Bacteria</taxon>
        <taxon>Candidatus Gribaldobacteria</taxon>
    </lineage>
</organism>
<evidence type="ECO:0000313" key="2">
    <source>
        <dbReference type="EMBL" id="PJB09340.1"/>
    </source>
</evidence>
<dbReference type="EMBL" id="PFUT01000011">
    <property type="protein sequence ID" value="PJB09340.1"/>
    <property type="molecule type" value="Genomic_DNA"/>
</dbReference>
<reference evidence="3" key="1">
    <citation type="submission" date="2017-09" db="EMBL/GenBank/DDBJ databases">
        <title>Depth-based differentiation of microbial function through sediment-hosted aquifers and enrichment of novel symbionts in the deep terrestrial subsurface.</title>
        <authorList>
            <person name="Probst A.J."/>
            <person name="Ladd B."/>
            <person name="Jarett J.K."/>
            <person name="Geller-Mcgrath D.E."/>
            <person name="Sieber C.M.K."/>
            <person name="Emerson J.B."/>
            <person name="Anantharaman K."/>
            <person name="Thomas B.C."/>
            <person name="Malmstrom R."/>
            <person name="Stieglmeier M."/>
            <person name="Klingl A."/>
            <person name="Woyke T."/>
            <person name="Ryan C.M."/>
            <person name="Banfield J.F."/>
        </authorList>
    </citation>
    <scope>NUCLEOTIDE SEQUENCE [LARGE SCALE GENOMIC DNA]</scope>
</reference>
<sequence length="302" mass="34091">MARSKEYISLSDAARYSGCYSQEYLSLRARQGKLKATKIGRNWITTKEWLDEYLERVNNYKDNKKKNEKSRPSPRLCLRVASAEQGEAGYGPRSRVTDRYLSRTLLAATRPLIAQILKVRDLLPVRKLRFVTVAYVLVFLLLSAGVVFGYPYLGPTLNSVKDFIRTSANALATDIWDGSREVSIGIEQFVSDTTEEIIKITDNISESVSDFATNISAGAGLVVDELRSSSPLAIARVVEGFSQVDQKIGNNLMRSQRFVTNVFRENLTLPLANVFNFFKNKSQPKMTFGEYVQNDIQNLKNF</sequence>
<evidence type="ECO:0008006" key="4">
    <source>
        <dbReference type="Google" id="ProtNLM"/>
    </source>
</evidence>
<keyword evidence="1" id="KW-0472">Membrane</keyword>
<dbReference type="Gene3D" id="1.20.120.20">
    <property type="entry name" value="Apolipoprotein"/>
    <property type="match status" value="1"/>
</dbReference>
<feature type="transmembrane region" description="Helical" evidence="1">
    <location>
        <begin position="130"/>
        <end position="153"/>
    </location>
</feature>
<gene>
    <name evidence="2" type="ORF">CO121_00505</name>
</gene>
<feature type="non-terminal residue" evidence="2">
    <location>
        <position position="302"/>
    </location>
</feature>
<accession>A0A2M7ZVH8</accession>
<comment type="caution">
    <text evidence="2">The sequence shown here is derived from an EMBL/GenBank/DDBJ whole genome shotgun (WGS) entry which is preliminary data.</text>
</comment>
<evidence type="ECO:0000256" key="1">
    <source>
        <dbReference type="SAM" id="Phobius"/>
    </source>
</evidence>
<protein>
    <recommendedName>
        <fullName evidence="4">Helix-turn-helix domain-containing protein</fullName>
    </recommendedName>
</protein>
<dbReference type="AlphaFoldDB" id="A0A2M7ZVH8"/>